<evidence type="ECO:0000313" key="2">
    <source>
        <dbReference type="EMBL" id="RCW49544.1"/>
    </source>
</evidence>
<reference evidence="2 3" key="1">
    <citation type="submission" date="2018-07" db="EMBL/GenBank/DDBJ databases">
        <title>Genomic Encyclopedia of Type Strains, Phase III (KMG-III): the genomes of soil and plant-associated and newly described type strains.</title>
        <authorList>
            <person name="Whitman W."/>
        </authorList>
    </citation>
    <scope>NUCLEOTIDE SEQUENCE [LARGE SCALE GENOMIC DNA]</scope>
    <source>
        <strain evidence="2 3">CECT 7506</strain>
    </source>
</reference>
<dbReference type="AlphaFoldDB" id="A0A368W5K2"/>
<protein>
    <submittedName>
        <fullName evidence="2">Uncharacterized protein</fullName>
    </submittedName>
</protein>
<gene>
    <name evidence="2" type="ORF">DFP97_104202</name>
</gene>
<evidence type="ECO:0000256" key="1">
    <source>
        <dbReference type="SAM" id="MobiDB-lite"/>
    </source>
</evidence>
<dbReference type="RefSeq" id="WP_281270949.1">
    <property type="nucleotide sequence ID" value="NZ_QPJD01000004.1"/>
</dbReference>
<keyword evidence="3" id="KW-1185">Reference proteome</keyword>
<name>A0A368W5K2_9BACL</name>
<feature type="compositionally biased region" description="Basic and acidic residues" evidence="1">
    <location>
        <begin position="7"/>
        <end position="29"/>
    </location>
</feature>
<organism evidence="2 3">
    <name type="scientific">Paenibacillus prosopidis</name>
    <dbReference type="NCBI Taxonomy" id="630520"/>
    <lineage>
        <taxon>Bacteria</taxon>
        <taxon>Bacillati</taxon>
        <taxon>Bacillota</taxon>
        <taxon>Bacilli</taxon>
        <taxon>Bacillales</taxon>
        <taxon>Paenibacillaceae</taxon>
        <taxon>Paenibacillus</taxon>
    </lineage>
</organism>
<dbReference type="EMBL" id="QPJD01000004">
    <property type="protein sequence ID" value="RCW49544.1"/>
    <property type="molecule type" value="Genomic_DNA"/>
</dbReference>
<feature type="region of interest" description="Disordered" evidence="1">
    <location>
        <begin position="1"/>
        <end position="29"/>
    </location>
</feature>
<proteinExistence type="predicted"/>
<comment type="caution">
    <text evidence="2">The sequence shown here is derived from an EMBL/GenBank/DDBJ whole genome shotgun (WGS) entry which is preliminary data.</text>
</comment>
<dbReference type="Proteomes" id="UP000252415">
    <property type="component" value="Unassembled WGS sequence"/>
</dbReference>
<sequence>MGSIKKGKTEKNAYEMKTPKIGRREVENSKKALQLLRNIKRP</sequence>
<accession>A0A368W5K2</accession>
<evidence type="ECO:0000313" key="3">
    <source>
        <dbReference type="Proteomes" id="UP000252415"/>
    </source>
</evidence>